<organism evidence="2 3">
    <name type="scientific">Aspergillus granulosus</name>
    <dbReference type="NCBI Taxonomy" id="176169"/>
    <lineage>
        <taxon>Eukaryota</taxon>
        <taxon>Fungi</taxon>
        <taxon>Dikarya</taxon>
        <taxon>Ascomycota</taxon>
        <taxon>Pezizomycotina</taxon>
        <taxon>Eurotiomycetes</taxon>
        <taxon>Eurotiomycetidae</taxon>
        <taxon>Eurotiales</taxon>
        <taxon>Aspergillaceae</taxon>
        <taxon>Aspergillus</taxon>
        <taxon>Aspergillus subgen. Nidulantes</taxon>
    </lineage>
</organism>
<name>A0ABR4GTM6_9EURO</name>
<reference evidence="2 3" key="1">
    <citation type="submission" date="2024-07" db="EMBL/GenBank/DDBJ databases">
        <title>Section-level genome sequencing and comparative genomics of Aspergillus sections Usti and Cavernicolus.</title>
        <authorList>
            <consortium name="Lawrence Berkeley National Laboratory"/>
            <person name="Nybo J.L."/>
            <person name="Vesth T.C."/>
            <person name="Theobald S."/>
            <person name="Frisvad J.C."/>
            <person name="Larsen T.O."/>
            <person name="Kjaerboelling I."/>
            <person name="Rothschild-Mancinelli K."/>
            <person name="Lyhne E.K."/>
            <person name="Kogle M.E."/>
            <person name="Barry K."/>
            <person name="Clum A."/>
            <person name="Na H."/>
            <person name="Ledsgaard L."/>
            <person name="Lin J."/>
            <person name="Lipzen A."/>
            <person name="Kuo A."/>
            <person name="Riley R."/>
            <person name="Mondo S."/>
            <person name="Labutti K."/>
            <person name="Haridas S."/>
            <person name="Pangalinan J."/>
            <person name="Salamov A.A."/>
            <person name="Simmons B.A."/>
            <person name="Magnuson J.K."/>
            <person name="Chen J."/>
            <person name="Drula E."/>
            <person name="Henrissat B."/>
            <person name="Wiebenga A."/>
            <person name="Lubbers R.J."/>
            <person name="Gomes A.C."/>
            <person name="Makela M.R."/>
            <person name="Stajich J."/>
            <person name="Grigoriev I.V."/>
            <person name="Mortensen U.H."/>
            <person name="De Vries R.P."/>
            <person name="Baker S.E."/>
            <person name="Andersen M.R."/>
        </authorList>
    </citation>
    <scope>NUCLEOTIDE SEQUENCE [LARGE SCALE GENOMIC DNA]</scope>
    <source>
        <strain evidence="2 3">CBS 588.65</strain>
    </source>
</reference>
<proteinExistence type="predicted"/>
<evidence type="ECO:0000313" key="2">
    <source>
        <dbReference type="EMBL" id="KAL2802429.1"/>
    </source>
</evidence>
<gene>
    <name evidence="2" type="ORF">BJX63DRAFT_415084</name>
</gene>
<comment type="caution">
    <text evidence="2">The sequence shown here is derived from an EMBL/GenBank/DDBJ whole genome shotgun (WGS) entry which is preliminary data.</text>
</comment>
<feature type="domain" description="Peptidase S12 Pab87-related C-terminal" evidence="1">
    <location>
        <begin position="14"/>
        <end position="87"/>
    </location>
</feature>
<sequence length="90" mass="10699">MERCFFFVDRDGKKLVADRLSYQISMVISMEQVNGEFWLATLMEQNKDPRDYDKVRAEFRIGCNGRVKEVGIDMEPEMNGELIWFRKEIV</sequence>
<evidence type="ECO:0000313" key="3">
    <source>
        <dbReference type="Proteomes" id="UP001610334"/>
    </source>
</evidence>
<protein>
    <recommendedName>
        <fullName evidence="1">Peptidase S12 Pab87-related C-terminal domain-containing protein</fullName>
    </recommendedName>
</protein>
<dbReference type="Proteomes" id="UP001610334">
    <property type="component" value="Unassembled WGS sequence"/>
</dbReference>
<evidence type="ECO:0000259" key="1">
    <source>
        <dbReference type="Pfam" id="PF11954"/>
    </source>
</evidence>
<dbReference type="Pfam" id="PF11954">
    <property type="entry name" value="DUF3471"/>
    <property type="match status" value="1"/>
</dbReference>
<accession>A0ABR4GTM6</accession>
<keyword evidence="3" id="KW-1185">Reference proteome</keyword>
<dbReference type="InterPro" id="IPR021860">
    <property type="entry name" value="Peptidase_S12_Pab87-rel_C"/>
</dbReference>
<dbReference type="EMBL" id="JBFXLT010000183">
    <property type="protein sequence ID" value="KAL2802429.1"/>
    <property type="molecule type" value="Genomic_DNA"/>
</dbReference>